<gene>
    <name evidence="3" type="ORF">KHX14_02045</name>
</gene>
<dbReference type="PANTHER" id="PTHR12526">
    <property type="entry name" value="GLYCOSYLTRANSFERASE"/>
    <property type="match status" value="1"/>
</dbReference>
<accession>A0A943I3G9</accession>
<dbReference type="Gene3D" id="3.40.50.2000">
    <property type="entry name" value="Glycogen Phosphorylase B"/>
    <property type="match status" value="2"/>
</dbReference>
<dbReference type="GO" id="GO:0016757">
    <property type="term" value="F:glycosyltransferase activity"/>
    <property type="evidence" value="ECO:0007669"/>
    <property type="project" value="InterPro"/>
</dbReference>
<dbReference type="Pfam" id="PF13477">
    <property type="entry name" value="Glyco_trans_4_2"/>
    <property type="match status" value="1"/>
</dbReference>
<proteinExistence type="predicted"/>
<dbReference type="InterPro" id="IPR001296">
    <property type="entry name" value="Glyco_trans_1"/>
</dbReference>
<dbReference type="PANTHER" id="PTHR12526:SF630">
    <property type="entry name" value="GLYCOSYLTRANSFERASE"/>
    <property type="match status" value="1"/>
</dbReference>
<protein>
    <submittedName>
        <fullName evidence="3">Glycosyltransferase family 4 protein</fullName>
    </submittedName>
</protein>
<dbReference type="Pfam" id="PF00534">
    <property type="entry name" value="Glycos_transf_1"/>
    <property type="match status" value="1"/>
</dbReference>
<sequence length="359" mass="41450">MKKILILANNDVGLYRFRKEIIEELIKENEVYISLPYGELVDRLISMGCKFIDTPVDRRGINPVTDLKLLNSYRKLFNKVKPDLAITYTIKPNIYASLIARFKKIDYAVNITGLGTAFQSDNLLRKLIVFLYKIALKKVKVVFFENEENQNIFINEHIVSRDKTCKLNGAGVNLEDYPLMEYPDENQDIRFLFIGRIMKEKGIDELLEAVGRIKKDYPAVQFDIVGPMEDNYKETIDEYVNNGVINYYGFQSDVKPFIKQCHCFILPSYHEGMANTLLESASMGRPLITSNISGCKEAVNNNGYLVNVKDSNNLYEQIKRFIELDYKDKVLMSKNSRKHIEELFDKRKVVKETMKGLGA</sequence>
<feature type="domain" description="Glycosyltransferase subfamily 4-like N-terminal" evidence="2">
    <location>
        <begin position="3"/>
        <end position="146"/>
    </location>
</feature>
<dbReference type="RefSeq" id="WP_297670200.1">
    <property type="nucleotide sequence ID" value="NZ_JAGZCC010000007.1"/>
</dbReference>
<name>A0A943I3G9_9FIRM</name>
<organism evidence="3 4">
    <name type="scientific">Thomasclavelia spiroformis</name>
    <dbReference type="NCBI Taxonomy" id="29348"/>
    <lineage>
        <taxon>Bacteria</taxon>
        <taxon>Bacillati</taxon>
        <taxon>Bacillota</taxon>
        <taxon>Erysipelotrichia</taxon>
        <taxon>Erysipelotrichales</taxon>
        <taxon>Coprobacillaceae</taxon>
        <taxon>Thomasclavelia</taxon>
    </lineage>
</organism>
<dbReference type="Proteomes" id="UP000751224">
    <property type="component" value="Unassembled WGS sequence"/>
</dbReference>
<dbReference type="CDD" id="cd03808">
    <property type="entry name" value="GT4_CapM-like"/>
    <property type="match status" value="1"/>
</dbReference>
<feature type="domain" description="Glycosyl transferase family 1" evidence="1">
    <location>
        <begin position="186"/>
        <end position="338"/>
    </location>
</feature>
<comment type="caution">
    <text evidence="3">The sequence shown here is derived from an EMBL/GenBank/DDBJ whole genome shotgun (WGS) entry which is preliminary data.</text>
</comment>
<dbReference type="SUPFAM" id="SSF53756">
    <property type="entry name" value="UDP-Glycosyltransferase/glycogen phosphorylase"/>
    <property type="match status" value="1"/>
</dbReference>
<evidence type="ECO:0000313" key="3">
    <source>
        <dbReference type="EMBL" id="MBS5587587.1"/>
    </source>
</evidence>
<reference evidence="3" key="1">
    <citation type="submission" date="2021-02" db="EMBL/GenBank/DDBJ databases">
        <title>Infant gut strain persistence is associated with maternal origin, phylogeny, and functional potential including surface adhesion and iron acquisition.</title>
        <authorList>
            <person name="Lou Y.C."/>
        </authorList>
    </citation>
    <scope>NUCLEOTIDE SEQUENCE</scope>
    <source>
        <strain evidence="3">L3_108_000G1_dasL3_108_000G1_metabat.metabat.11</strain>
    </source>
</reference>
<dbReference type="EMBL" id="JAGZCC010000007">
    <property type="protein sequence ID" value="MBS5587587.1"/>
    <property type="molecule type" value="Genomic_DNA"/>
</dbReference>
<dbReference type="AlphaFoldDB" id="A0A943I3G9"/>
<evidence type="ECO:0000259" key="1">
    <source>
        <dbReference type="Pfam" id="PF00534"/>
    </source>
</evidence>
<dbReference type="InterPro" id="IPR028098">
    <property type="entry name" value="Glyco_trans_4-like_N"/>
</dbReference>
<evidence type="ECO:0000313" key="4">
    <source>
        <dbReference type="Proteomes" id="UP000751224"/>
    </source>
</evidence>
<evidence type="ECO:0000259" key="2">
    <source>
        <dbReference type="Pfam" id="PF13477"/>
    </source>
</evidence>